<proteinExistence type="predicted"/>
<dbReference type="Proteomes" id="UP000254227">
    <property type="component" value="Unassembled WGS sequence"/>
</dbReference>
<keyword evidence="1" id="KW-0472">Membrane</keyword>
<accession>A0A380TTV2</accession>
<reference evidence="2 3" key="1">
    <citation type="submission" date="2018-06" db="EMBL/GenBank/DDBJ databases">
        <authorList>
            <consortium name="Pathogen Informatics"/>
            <person name="Doyle S."/>
        </authorList>
    </citation>
    <scope>NUCLEOTIDE SEQUENCE [LARGE SCALE GENOMIC DNA]</scope>
    <source>
        <strain evidence="2 3">NCTC10308</strain>
    </source>
</reference>
<dbReference type="AlphaFoldDB" id="A0A380TTV2"/>
<keyword evidence="1" id="KW-1133">Transmembrane helix</keyword>
<evidence type="ECO:0000313" key="2">
    <source>
        <dbReference type="EMBL" id="SUT91397.1"/>
    </source>
</evidence>
<sequence length="53" mass="6098">MNFNIGDWIVKALELVQQHKSVRIFCYWILLIIALFPLAKVIEATAKLITAIQ</sequence>
<keyword evidence="1" id="KW-0812">Transmembrane</keyword>
<feature type="transmembrane region" description="Helical" evidence="1">
    <location>
        <begin position="21"/>
        <end position="39"/>
    </location>
</feature>
<gene>
    <name evidence="2" type="ORF">NCTC10308_00462</name>
</gene>
<dbReference type="EMBL" id="UFRV01000006">
    <property type="protein sequence ID" value="SUT91397.1"/>
    <property type="molecule type" value="Genomic_DNA"/>
</dbReference>
<evidence type="ECO:0000313" key="3">
    <source>
        <dbReference type="Proteomes" id="UP000254227"/>
    </source>
</evidence>
<name>A0A380TTV2_ACIJO</name>
<organism evidence="2 3">
    <name type="scientific">Acinetobacter johnsonii</name>
    <dbReference type="NCBI Taxonomy" id="40214"/>
    <lineage>
        <taxon>Bacteria</taxon>
        <taxon>Pseudomonadati</taxon>
        <taxon>Pseudomonadota</taxon>
        <taxon>Gammaproteobacteria</taxon>
        <taxon>Moraxellales</taxon>
        <taxon>Moraxellaceae</taxon>
        <taxon>Acinetobacter</taxon>
    </lineage>
</organism>
<protein>
    <submittedName>
        <fullName evidence="2">Uncharacterized protein</fullName>
    </submittedName>
</protein>
<evidence type="ECO:0000256" key="1">
    <source>
        <dbReference type="SAM" id="Phobius"/>
    </source>
</evidence>